<feature type="repeat" description="TPR" evidence="1">
    <location>
        <begin position="46"/>
        <end position="79"/>
    </location>
</feature>
<dbReference type="SUPFAM" id="SSF48452">
    <property type="entry name" value="TPR-like"/>
    <property type="match status" value="1"/>
</dbReference>
<keyword evidence="4" id="KW-1185">Reference proteome</keyword>
<evidence type="ECO:0000256" key="2">
    <source>
        <dbReference type="SAM" id="MobiDB-lite"/>
    </source>
</evidence>
<dbReference type="Gene3D" id="1.25.40.10">
    <property type="entry name" value="Tetratricopeptide repeat domain"/>
    <property type="match status" value="1"/>
</dbReference>
<evidence type="ECO:0000313" key="4">
    <source>
        <dbReference type="Proteomes" id="UP001072034"/>
    </source>
</evidence>
<dbReference type="RefSeq" id="WP_268918125.1">
    <property type="nucleotide sequence ID" value="NZ_JAPTMY010000030.1"/>
</dbReference>
<dbReference type="Proteomes" id="UP001072034">
    <property type="component" value="Unassembled WGS sequence"/>
</dbReference>
<feature type="region of interest" description="Disordered" evidence="2">
    <location>
        <begin position="124"/>
        <end position="168"/>
    </location>
</feature>
<evidence type="ECO:0000256" key="1">
    <source>
        <dbReference type="PROSITE-ProRule" id="PRU00339"/>
    </source>
</evidence>
<feature type="region of interest" description="Disordered" evidence="2">
    <location>
        <begin position="76"/>
        <end position="99"/>
    </location>
</feature>
<proteinExistence type="predicted"/>
<feature type="compositionally biased region" description="Polar residues" evidence="2">
    <location>
        <begin position="141"/>
        <end position="168"/>
    </location>
</feature>
<protein>
    <submittedName>
        <fullName evidence="3">Tetratricopeptide repeat protein</fullName>
    </submittedName>
</protein>
<sequence length="168" mass="17999">MPEHPDDDGAGCAGRLQRIALLHEMGQYERVVEEAGRLCADFPDLPQAHLELALGLFDVGRIDEARREAREALALGPDDPWAASASAELAPSRRERRTSCAAPWSSIPVTVRPWPGSPCSNVAAAPGADGTAGWPRGRSVRSPTTRPCTWPSPSWSTAWRTSSGHGPV</sequence>
<reference evidence="3" key="1">
    <citation type="submission" date="2022-10" db="EMBL/GenBank/DDBJ databases">
        <title>Genome sequence of Actinomyces israelii ATCC 10048.</title>
        <authorList>
            <person name="Watt R.M."/>
            <person name="Tong W.M."/>
        </authorList>
    </citation>
    <scope>NUCLEOTIDE SEQUENCE</scope>
    <source>
        <strain evidence="3">ATCC 10048</strain>
    </source>
</reference>
<dbReference type="EMBL" id="JAPTMY010000030">
    <property type="protein sequence ID" value="MCZ0858799.1"/>
    <property type="molecule type" value="Genomic_DNA"/>
</dbReference>
<keyword evidence="1" id="KW-0802">TPR repeat</keyword>
<evidence type="ECO:0000313" key="3">
    <source>
        <dbReference type="EMBL" id="MCZ0858799.1"/>
    </source>
</evidence>
<organism evidence="3 4">
    <name type="scientific">Actinomyces israelii</name>
    <dbReference type="NCBI Taxonomy" id="1659"/>
    <lineage>
        <taxon>Bacteria</taxon>
        <taxon>Bacillati</taxon>
        <taxon>Actinomycetota</taxon>
        <taxon>Actinomycetes</taxon>
        <taxon>Actinomycetales</taxon>
        <taxon>Actinomycetaceae</taxon>
        <taxon>Actinomyces</taxon>
    </lineage>
</organism>
<dbReference type="InterPro" id="IPR011990">
    <property type="entry name" value="TPR-like_helical_dom_sf"/>
</dbReference>
<name>A0ABT4IBR9_9ACTO</name>
<dbReference type="Pfam" id="PF13428">
    <property type="entry name" value="TPR_14"/>
    <property type="match status" value="1"/>
</dbReference>
<accession>A0ABT4IBR9</accession>
<dbReference type="PROSITE" id="PS50005">
    <property type="entry name" value="TPR"/>
    <property type="match status" value="1"/>
</dbReference>
<comment type="caution">
    <text evidence="3">The sequence shown here is derived from an EMBL/GenBank/DDBJ whole genome shotgun (WGS) entry which is preliminary data.</text>
</comment>
<dbReference type="InterPro" id="IPR019734">
    <property type="entry name" value="TPR_rpt"/>
</dbReference>
<gene>
    <name evidence="3" type="ORF">OHJ16_12185</name>
</gene>